<dbReference type="RefSeq" id="WP_207338253.1">
    <property type="nucleotide sequence ID" value="NZ_JAFMYU010000029.1"/>
</dbReference>
<sequence>MRYTVEEGAYQIDHLAYYDLGMKTLRIETSPGSGWSFGWENVDTPLIERVLQEGGQFSLFTKYRPESKHPPSPNELPY</sequence>
<name>A0A939G9H8_9BACT</name>
<comment type="caution">
    <text evidence="1">The sequence shown here is derived from an EMBL/GenBank/DDBJ whole genome shotgun (WGS) entry which is preliminary data.</text>
</comment>
<keyword evidence="2" id="KW-1185">Reference proteome</keyword>
<reference evidence="1 2" key="1">
    <citation type="submission" date="2021-03" db="EMBL/GenBank/DDBJ databases">
        <title>Fibrella sp. HMF5036 genome sequencing and assembly.</title>
        <authorList>
            <person name="Kang H."/>
            <person name="Kim H."/>
            <person name="Bae S."/>
            <person name="Joh K."/>
        </authorList>
    </citation>
    <scope>NUCLEOTIDE SEQUENCE [LARGE SCALE GENOMIC DNA]</scope>
    <source>
        <strain evidence="1 2">HMF5036</strain>
    </source>
</reference>
<gene>
    <name evidence="1" type="ORF">J2I48_25005</name>
</gene>
<evidence type="ECO:0000313" key="1">
    <source>
        <dbReference type="EMBL" id="MBO0934291.1"/>
    </source>
</evidence>
<organism evidence="1 2">
    <name type="scientific">Fibrella aquatilis</name>
    <dbReference type="NCBI Taxonomy" id="2817059"/>
    <lineage>
        <taxon>Bacteria</taxon>
        <taxon>Pseudomonadati</taxon>
        <taxon>Bacteroidota</taxon>
        <taxon>Cytophagia</taxon>
        <taxon>Cytophagales</taxon>
        <taxon>Spirosomataceae</taxon>
        <taxon>Fibrella</taxon>
    </lineage>
</organism>
<protein>
    <submittedName>
        <fullName evidence="1">Uncharacterized protein</fullName>
    </submittedName>
</protein>
<dbReference type="EMBL" id="JAFMYU010000029">
    <property type="protein sequence ID" value="MBO0934291.1"/>
    <property type="molecule type" value="Genomic_DNA"/>
</dbReference>
<proteinExistence type="predicted"/>
<accession>A0A939G9H8</accession>
<dbReference type="AlphaFoldDB" id="A0A939G9H8"/>
<evidence type="ECO:0000313" key="2">
    <source>
        <dbReference type="Proteomes" id="UP000664795"/>
    </source>
</evidence>
<dbReference type="Proteomes" id="UP000664795">
    <property type="component" value="Unassembled WGS sequence"/>
</dbReference>